<name>A0A6A4H8I3_9AGAR</name>
<dbReference type="Proteomes" id="UP000799118">
    <property type="component" value="Unassembled WGS sequence"/>
</dbReference>
<protein>
    <submittedName>
        <fullName evidence="2">Uncharacterized protein</fullName>
    </submittedName>
</protein>
<feature type="compositionally biased region" description="Acidic residues" evidence="1">
    <location>
        <begin position="825"/>
        <end position="840"/>
    </location>
</feature>
<feature type="region of interest" description="Disordered" evidence="1">
    <location>
        <begin position="821"/>
        <end position="840"/>
    </location>
</feature>
<dbReference type="PANTHER" id="PTHR33266:SF1">
    <property type="entry name" value="F-BOX DOMAIN-CONTAINING PROTEIN"/>
    <property type="match status" value="1"/>
</dbReference>
<keyword evidence="3" id="KW-1185">Reference proteome</keyword>
<feature type="region of interest" description="Disordered" evidence="1">
    <location>
        <begin position="1"/>
        <end position="28"/>
    </location>
</feature>
<evidence type="ECO:0000313" key="2">
    <source>
        <dbReference type="EMBL" id="KAE9394106.1"/>
    </source>
</evidence>
<accession>A0A6A4H8I3</accession>
<sequence>MTSTPIAKRPLNSPSQQSNKASRMESTSAPEELYYGNLYKEYADELVGLDGLDLKEDRLRQLDGDLNFDNLLTILENCRKSESLSPLARNSTAVWSTEWSPFEDQRLPSSPTLKKENNLIMEMSWATKYKGNRHLELLESLQNTKGGDYAHVLAIVQSSGYGKSRLVNELAKLVFTIPINVRLPSDEMMHTLHLTYSYILSLTDIKSKHQVHLFFAALFENVHKEWQKISSQPENNRAGMQAMACAWSRHLETNRCRQELYDNVKKSYEATNTAQGSLSPSSQSTQFHPPDQSNSQLSDSEESSARQEADRALVNLRRILPQESVQLVVYIDEAHTLTAGSVYNHVLSAFSDYMAQSSSAFLITLSTDSSLPALAPSSTLARSARASIPSNLTAPFTELPAEPFADAGMVTPGFIHIFKAPTRLVTEDKVDELLKLVRLKILQSTRSVEDLVNDSGTWSLAQKFAVLDILLKLSSHPLQVAPQVLAAELLATNLNQSWLLLCFVSADVADHKGVDLFASLFRSSALSSGGIDYGQRGENVAKMLFIRAYMKAVQTEYSTNPTFCESVPLTTFIKALFPEEHAEMILNSTPCNIPNAADMPLRESFKNARVRFNHFAQGGDDSAMTSSAAWAAYTRGVAFACQENLMIPISMDNKIAEHTISAIFVQIKLRHDKKTREMDEAKLRFFPPKGVDLGVRTCLPPRLVVKKKDEGAASIKGTTTTNVDPAVVAVQPPARKSSRLQPELLPHLRYAFHVRGCNSDVYKVIASKDNDTYQSLLQNRDMFHEAPRPNLASAVDEFKAEWRCGLSSWAWVKDDYLNKKVDSSGNEELDGDGDELRDEE</sequence>
<feature type="compositionally biased region" description="Polar residues" evidence="1">
    <location>
        <begin position="12"/>
        <end position="28"/>
    </location>
</feature>
<dbReference type="PANTHER" id="PTHR33266">
    <property type="entry name" value="CHROMOSOME 15, WHOLE GENOME SHOTGUN SEQUENCE"/>
    <property type="match status" value="1"/>
</dbReference>
<gene>
    <name evidence="2" type="ORF">BT96DRAFT_1022694</name>
</gene>
<proteinExistence type="predicted"/>
<dbReference type="EMBL" id="ML769557">
    <property type="protein sequence ID" value="KAE9394106.1"/>
    <property type="molecule type" value="Genomic_DNA"/>
</dbReference>
<reference evidence="2" key="1">
    <citation type="journal article" date="2019" name="Environ. Microbiol.">
        <title>Fungal ecological strategies reflected in gene transcription - a case study of two litter decomposers.</title>
        <authorList>
            <person name="Barbi F."/>
            <person name="Kohler A."/>
            <person name="Barry K."/>
            <person name="Baskaran P."/>
            <person name="Daum C."/>
            <person name="Fauchery L."/>
            <person name="Ihrmark K."/>
            <person name="Kuo A."/>
            <person name="LaButti K."/>
            <person name="Lipzen A."/>
            <person name="Morin E."/>
            <person name="Grigoriev I.V."/>
            <person name="Henrissat B."/>
            <person name="Lindahl B."/>
            <person name="Martin F."/>
        </authorList>
    </citation>
    <scope>NUCLEOTIDE SEQUENCE</scope>
    <source>
        <strain evidence="2">JB14</strain>
    </source>
</reference>
<dbReference type="AlphaFoldDB" id="A0A6A4H8I3"/>
<dbReference type="OrthoDB" id="107110at2759"/>
<feature type="region of interest" description="Disordered" evidence="1">
    <location>
        <begin position="272"/>
        <end position="308"/>
    </location>
</feature>
<organism evidence="2 3">
    <name type="scientific">Gymnopus androsaceus JB14</name>
    <dbReference type="NCBI Taxonomy" id="1447944"/>
    <lineage>
        <taxon>Eukaryota</taxon>
        <taxon>Fungi</taxon>
        <taxon>Dikarya</taxon>
        <taxon>Basidiomycota</taxon>
        <taxon>Agaricomycotina</taxon>
        <taxon>Agaricomycetes</taxon>
        <taxon>Agaricomycetidae</taxon>
        <taxon>Agaricales</taxon>
        <taxon>Marasmiineae</taxon>
        <taxon>Omphalotaceae</taxon>
        <taxon>Gymnopus</taxon>
    </lineage>
</organism>
<feature type="compositionally biased region" description="Polar residues" evidence="1">
    <location>
        <begin position="272"/>
        <end position="287"/>
    </location>
</feature>
<evidence type="ECO:0000313" key="3">
    <source>
        <dbReference type="Proteomes" id="UP000799118"/>
    </source>
</evidence>
<evidence type="ECO:0000256" key="1">
    <source>
        <dbReference type="SAM" id="MobiDB-lite"/>
    </source>
</evidence>